<dbReference type="Pfam" id="PF01762">
    <property type="entry name" value="Galactosyl_T"/>
    <property type="match status" value="1"/>
</dbReference>
<keyword evidence="9" id="KW-0472">Membrane</keyword>
<evidence type="ECO:0000256" key="1">
    <source>
        <dbReference type="ARBA" id="ARBA00004323"/>
    </source>
</evidence>
<dbReference type="Proteomes" id="UP001321473">
    <property type="component" value="Unassembled WGS sequence"/>
</dbReference>
<keyword evidence="12" id="KW-1185">Reference proteome</keyword>
<evidence type="ECO:0000256" key="9">
    <source>
        <dbReference type="ARBA" id="ARBA00023136"/>
    </source>
</evidence>
<evidence type="ECO:0000256" key="5">
    <source>
        <dbReference type="ARBA" id="ARBA00022692"/>
    </source>
</evidence>
<evidence type="ECO:0000313" key="12">
    <source>
        <dbReference type="Proteomes" id="UP001321473"/>
    </source>
</evidence>
<evidence type="ECO:0000256" key="3">
    <source>
        <dbReference type="ARBA" id="ARBA00022676"/>
    </source>
</evidence>
<dbReference type="InterPro" id="IPR002659">
    <property type="entry name" value="Glyco_trans_31"/>
</dbReference>
<comment type="subcellular location">
    <subcellularLocation>
        <location evidence="1 10">Golgi apparatus membrane</location>
        <topology evidence="1 10">Single-pass type II membrane protein</topology>
    </subcellularLocation>
</comment>
<proteinExistence type="inferred from homology"/>
<keyword evidence="6" id="KW-0735">Signal-anchor</keyword>
<dbReference type="GO" id="GO:0000139">
    <property type="term" value="C:Golgi membrane"/>
    <property type="evidence" value="ECO:0007669"/>
    <property type="project" value="UniProtKB-SubCell"/>
</dbReference>
<evidence type="ECO:0000256" key="7">
    <source>
        <dbReference type="ARBA" id="ARBA00022989"/>
    </source>
</evidence>
<dbReference type="EMBL" id="JARKHS020033801">
    <property type="protein sequence ID" value="KAK8758685.1"/>
    <property type="molecule type" value="Genomic_DNA"/>
</dbReference>
<comment type="caution">
    <text evidence="11">The sequence shown here is derived from an EMBL/GenBank/DDBJ whole genome shotgun (WGS) entry which is preliminary data.</text>
</comment>
<dbReference type="PANTHER" id="PTHR11214">
    <property type="entry name" value="BETA-1,3-N-ACETYLGLUCOSAMINYLTRANSFERASE"/>
    <property type="match status" value="1"/>
</dbReference>
<reference evidence="11 12" key="1">
    <citation type="journal article" date="2023" name="Arcadia Sci">
        <title>De novo assembly of a long-read Amblyomma americanum tick genome.</title>
        <authorList>
            <person name="Chou S."/>
            <person name="Poskanzer K.E."/>
            <person name="Rollins M."/>
            <person name="Thuy-Boun P.S."/>
        </authorList>
    </citation>
    <scope>NUCLEOTIDE SEQUENCE [LARGE SCALE GENOMIC DNA]</scope>
    <source>
        <strain evidence="11">F_SG_1</strain>
        <tissue evidence="11">Salivary glands</tissue>
    </source>
</reference>
<keyword evidence="3 10" id="KW-0328">Glycosyltransferase</keyword>
<accession>A0AAQ4D895</accession>
<evidence type="ECO:0000313" key="11">
    <source>
        <dbReference type="EMBL" id="KAK8758685.1"/>
    </source>
</evidence>
<dbReference type="AlphaFoldDB" id="A0AAQ4D895"/>
<comment type="similarity">
    <text evidence="2 10">Belongs to the glycosyltransferase 31 family.</text>
</comment>
<organism evidence="11 12">
    <name type="scientific">Amblyomma americanum</name>
    <name type="common">Lone star tick</name>
    <dbReference type="NCBI Taxonomy" id="6943"/>
    <lineage>
        <taxon>Eukaryota</taxon>
        <taxon>Metazoa</taxon>
        <taxon>Ecdysozoa</taxon>
        <taxon>Arthropoda</taxon>
        <taxon>Chelicerata</taxon>
        <taxon>Arachnida</taxon>
        <taxon>Acari</taxon>
        <taxon>Parasitiformes</taxon>
        <taxon>Ixodida</taxon>
        <taxon>Ixodoidea</taxon>
        <taxon>Ixodidae</taxon>
        <taxon>Amblyomminae</taxon>
        <taxon>Amblyomma</taxon>
    </lineage>
</organism>
<evidence type="ECO:0000256" key="4">
    <source>
        <dbReference type="ARBA" id="ARBA00022679"/>
    </source>
</evidence>
<keyword evidence="4" id="KW-0808">Transferase</keyword>
<dbReference type="EC" id="2.4.1.-" evidence="10"/>
<protein>
    <recommendedName>
        <fullName evidence="10">Hexosyltransferase</fullName>
        <ecNumber evidence="10">2.4.1.-</ecNumber>
    </recommendedName>
</protein>
<evidence type="ECO:0000256" key="2">
    <source>
        <dbReference type="ARBA" id="ARBA00008661"/>
    </source>
</evidence>
<dbReference type="PANTHER" id="PTHR11214:SF314">
    <property type="entry name" value="HEXOSYLTRANSFERASE"/>
    <property type="match status" value="1"/>
</dbReference>
<name>A0AAQ4D895_AMBAM</name>
<evidence type="ECO:0000256" key="6">
    <source>
        <dbReference type="ARBA" id="ARBA00022968"/>
    </source>
</evidence>
<keyword evidence="8 10" id="KW-0333">Golgi apparatus</keyword>
<evidence type="ECO:0000256" key="8">
    <source>
        <dbReference type="ARBA" id="ARBA00023034"/>
    </source>
</evidence>
<dbReference type="GO" id="GO:0006493">
    <property type="term" value="P:protein O-linked glycosylation"/>
    <property type="evidence" value="ECO:0007669"/>
    <property type="project" value="TreeGrafter"/>
</dbReference>
<sequence length="360" mass="40039">MARSIALRVAIHDGESVVFASLQVTAVTLCFACFAYNIVRTGILSGGGPDDVAARQPLPASAGRRVAAARPGLPAEAVFCRNCSLPTPTSIKRNDPEKSLKTPLFGYRYLWDGRRTCATLQYLIAVNSLPENIALRHIMRDSSWRHLSRGGTSALLLFFLGRPRSRRLRAIVRAEIVRYGDMVVGDYDATPENATLTTLMILKWKTDFCPEARFLVKVDDGGRLDFRFLRDSYPFFERHSHDYEMFGSFVPLAARPCQEPPADSDVRNCSGSRGYLVGCAYVLTADVVEPLLYAAATEHAPTPPEDLYVTGTLADCVSARRAETAHFEGCYLAHAKEAPAFYRSPLYWLRDLILASYTRR</sequence>
<gene>
    <name evidence="11" type="ORF">V5799_003681</name>
</gene>
<keyword evidence="5" id="KW-0812">Transmembrane</keyword>
<keyword evidence="7" id="KW-1133">Transmembrane helix</keyword>
<dbReference type="GO" id="GO:0016758">
    <property type="term" value="F:hexosyltransferase activity"/>
    <property type="evidence" value="ECO:0007669"/>
    <property type="project" value="InterPro"/>
</dbReference>
<evidence type="ECO:0000256" key="10">
    <source>
        <dbReference type="RuleBase" id="RU363063"/>
    </source>
</evidence>